<organism evidence="1 2">
    <name type="scientific">Romanomermis culicivorax</name>
    <name type="common">Nematode worm</name>
    <dbReference type="NCBI Taxonomy" id="13658"/>
    <lineage>
        <taxon>Eukaryota</taxon>
        <taxon>Metazoa</taxon>
        <taxon>Ecdysozoa</taxon>
        <taxon>Nematoda</taxon>
        <taxon>Enoplea</taxon>
        <taxon>Dorylaimia</taxon>
        <taxon>Mermithida</taxon>
        <taxon>Mermithoidea</taxon>
        <taxon>Mermithidae</taxon>
        <taxon>Romanomermis</taxon>
    </lineage>
</organism>
<reference evidence="2" key="1">
    <citation type="submission" date="2022-11" db="UniProtKB">
        <authorList>
            <consortium name="WormBaseParasite"/>
        </authorList>
    </citation>
    <scope>IDENTIFICATION</scope>
</reference>
<proteinExistence type="predicted"/>
<accession>A0A915I3I1</accession>
<dbReference type="AlphaFoldDB" id="A0A915I3I1"/>
<protein>
    <submittedName>
        <fullName evidence="2">Uncharacterized protein</fullName>
    </submittedName>
</protein>
<evidence type="ECO:0000313" key="2">
    <source>
        <dbReference type="WBParaSite" id="nRc.2.0.1.t08291-RA"/>
    </source>
</evidence>
<evidence type="ECO:0000313" key="1">
    <source>
        <dbReference type="Proteomes" id="UP000887565"/>
    </source>
</evidence>
<sequence length="191" mass="22190">MPEKYDIEAVVTRQMAKNLQQEGKKHLPRQEKPVEEVKCIFEPKKKDFEEAPQVKDYRPKELVSNALMAQFPAKNQDLRMIFEKLGVNSNTKSEKSTKPTKSSKDKEVTMEYLSSVLRGNCDVHKRFPVISIEWGKAMSSRPWRKRTYGFYDIIHPRDIASDQKKILSAIVLLTKKCLLPAFQTYDNIQIV</sequence>
<dbReference type="WBParaSite" id="nRc.2.0.1.t08291-RA">
    <property type="protein sequence ID" value="nRc.2.0.1.t08291-RA"/>
    <property type="gene ID" value="nRc.2.0.1.g08291"/>
</dbReference>
<name>A0A915I3I1_ROMCU</name>
<keyword evidence="1" id="KW-1185">Reference proteome</keyword>
<dbReference type="Proteomes" id="UP000887565">
    <property type="component" value="Unplaced"/>
</dbReference>